<dbReference type="Proteomes" id="UP000527355">
    <property type="component" value="Unassembled WGS sequence"/>
</dbReference>
<dbReference type="VEuPathDB" id="HostDB:GeneID_118649092"/>
<evidence type="ECO:0000256" key="3">
    <source>
        <dbReference type="SAM" id="SignalP"/>
    </source>
</evidence>
<keyword evidence="2" id="KW-0812">Transmembrane</keyword>
<name>A0A7J7RHE9_MYOMY</name>
<dbReference type="CDD" id="cd00063">
    <property type="entry name" value="FN3"/>
    <property type="match status" value="1"/>
</dbReference>
<dbReference type="AlphaFoldDB" id="A0A7J7RHE9"/>
<comment type="caution">
    <text evidence="5">The sequence shown here is derived from an EMBL/GenBank/DDBJ whole genome shotgun (WGS) entry which is preliminary data.</text>
</comment>
<dbReference type="InterPro" id="IPR003961">
    <property type="entry name" value="FN3_dom"/>
</dbReference>
<reference evidence="5 6" key="1">
    <citation type="journal article" date="2020" name="Nature">
        <title>Six reference-quality genomes reveal evolution of bat adaptations.</title>
        <authorList>
            <person name="Jebb D."/>
            <person name="Huang Z."/>
            <person name="Pippel M."/>
            <person name="Hughes G.M."/>
            <person name="Lavrichenko K."/>
            <person name="Devanna P."/>
            <person name="Winkler S."/>
            <person name="Jermiin L.S."/>
            <person name="Skirmuntt E.C."/>
            <person name="Katzourakis A."/>
            <person name="Burkitt-Gray L."/>
            <person name="Ray D.A."/>
            <person name="Sullivan K.A.M."/>
            <person name="Roscito J.G."/>
            <person name="Kirilenko B.M."/>
            <person name="Davalos L.M."/>
            <person name="Corthals A.P."/>
            <person name="Power M.L."/>
            <person name="Jones G."/>
            <person name="Ransome R.D."/>
            <person name="Dechmann D.K.N."/>
            <person name="Locatelli A.G."/>
            <person name="Puechmaille S.J."/>
            <person name="Fedrigo O."/>
            <person name="Jarvis E.D."/>
            <person name="Hiller M."/>
            <person name="Vernes S.C."/>
            <person name="Myers E.W."/>
            <person name="Teeling E.C."/>
        </authorList>
    </citation>
    <scope>NUCLEOTIDE SEQUENCE [LARGE SCALE GENOMIC DNA]</scope>
    <source>
        <strain evidence="5">MMyoMyo1</strain>
        <tissue evidence="5">Flight muscle</tissue>
    </source>
</reference>
<keyword evidence="2" id="KW-1133">Transmembrane helix</keyword>
<feature type="transmembrane region" description="Helical" evidence="2">
    <location>
        <begin position="203"/>
        <end position="227"/>
    </location>
</feature>
<feature type="domain" description="Fibronectin type-III" evidence="4">
    <location>
        <begin position="82"/>
        <end position="176"/>
    </location>
</feature>
<evidence type="ECO:0000313" key="6">
    <source>
        <dbReference type="Proteomes" id="UP000527355"/>
    </source>
</evidence>
<keyword evidence="2" id="KW-0472">Membrane</keyword>
<feature type="signal peptide" evidence="3">
    <location>
        <begin position="1"/>
        <end position="22"/>
    </location>
</feature>
<dbReference type="SUPFAM" id="SSF49265">
    <property type="entry name" value="Fibronectin type III"/>
    <property type="match status" value="1"/>
</dbReference>
<dbReference type="EMBL" id="JABWUV010000027">
    <property type="protein sequence ID" value="KAF6275483.1"/>
    <property type="molecule type" value="Genomic_DNA"/>
</dbReference>
<organism evidence="5 6">
    <name type="scientific">Myotis myotis</name>
    <name type="common">Greater mouse-eared bat</name>
    <name type="synonym">Vespertilio myotis</name>
    <dbReference type="NCBI Taxonomy" id="51298"/>
    <lineage>
        <taxon>Eukaryota</taxon>
        <taxon>Metazoa</taxon>
        <taxon>Chordata</taxon>
        <taxon>Craniata</taxon>
        <taxon>Vertebrata</taxon>
        <taxon>Euteleostomi</taxon>
        <taxon>Mammalia</taxon>
        <taxon>Eutheria</taxon>
        <taxon>Laurasiatheria</taxon>
        <taxon>Chiroptera</taxon>
        <taxon>Yangochiroptera</taxon>
        <taxon>Vespertilionidae</taxon>
        <taxon>Myotis</taxon>
    </lineage>
</organism>
<evidence type="ECO:0000259" key="4">
    <source>
        <dbReference type="PROSITE" id="PS50853"/>
    </source>
</evidence>
<dbReference type="SMART" id="SM00060">
    <property type="entry name" value="FN3"/>
    <property type="match status" value="1"/>
</dbReference>
<evidence type="ECO:0000256" key="2">
    <source>
        <dbReference type="SAM" id="Phobius"/>
    </source>
</evidence>
<dbReference type="Pfam" id="PF00041">
    <property type="entry name" value="fn3"/>
    <property type="match status" value="1"/>
</dbReference>
<proteinExistence type="predicted"/>
<evidence type="ECO:0000256" key="1">
    <source>
        <dbReference type="SAM" id="MobiDB-lite"/>
    </source>
</evidence>
<evidence type="ECO:0000313" key="5">
    <source>
        <dbReference type="EMBL" id="KAF6275483.1"/>
    </source>
</evidence>
<protein>
    <submittedName>
        <fullName evidence="5">LRRN4 C-terminal like</fullName>
    </submittedName>
</protein>
<dbReference type="InterPro" id="IPR036116">
    <property type="entry name" value="FN3_sf"/>
</dbReference>
<dbReference type="PROSITE" id="PS50853">
    <property type="entry name" value="FN3"/>
    <property type="match status" value="1"/>
</dbReference>
<feature type="chain" id="PRO_5029628420" evidence="3">
    <location>
        <begin position="23"/>
        <end position="252"/>
    </location>
</feature>
<feature type="region of interest" description="Disordered" evidence="1">
    <location>
        <begin position="163"/>
        <end position="184"/>
    </location>
</feature>
<sequence>MPGPPCLLWLLLAVAFSGVPRAQPLAPQDFGEEEEEEAPRPPGPAVLCDYDRCRHLQVPCNELQSAGPTACLCPGLSSPALPPAPPRLGDVHVVAEDGSAEVRWCAPASPVHRYWLLLWEGGGPPQKSGPFNATVRRAELKGLKPGGAYVVCVVAANAAGESGAPGPGAGGQASEGSAGSAGAGGPALGPCGRVVVPPRPQSLVHAAVGVGAALALLSCGALVWHFCLRQRCGCPRAPPAGIGPPRSPRPAS</sequence>
<dbReference type="InterPro" id="IPR013783">
    <property type="entry name" value="Ig-like_fold"/>
</dbReference>
<dbReference type="Gene3D" id="2.60.40.10">
    <property type="entry name" value="Immunoglobulins"/>
    <property type="match status" value="1"/>
</dbReference>
<gene>
    <name evidence="5" type="ORF">mMyoMyo1_012528</name>
</gene>
<keyword evidence="3" id="KW-0732">Signal</keyword>
<keyword evidence="6" id="KW-1185">Reference proteome</keyword>
<accession>A0A7J7RHE9</accession>